<dbReference type="InterPro" id="IPR027470">
    <property type="entry name" value="Cation_efflux_CTD"/>
</dbReference>
<dbReference type="Pfam" id="PF01545">
    <property type="entry name" value="Cation_efflux"/>
    <property type="match status" value="1"/>
</dbReference>
<dbReference type="InterPro" id="IPR036837">
    <property type="entry name" value="Cation_efflux_CTD_sf"/>
</dbReference>
<sequence length="356" mass="39063">MTEQRFTEGHDNEGLIGEESVGGELSEADLVRDISIADHCHSLLLLQNKDRRAERRLLAVAGLSTLFIVAEFTGGVLAHSLAIMTDAGHMLSDLLSFILSIVAIRIARSPANRRLSFGFHRAEILGATVSIVIIWILTTVLIMLAIQRIVNNDLDVDSNTMIITASAGVVFNIIMGLVLKCSKHSHSHGITHSPTTTSTNVNIRAAFIHVIGDLVQSIGVLVAAFIIKITDWRLADPICTFLFSVIVLITSVTVIRDIFFVLMEGTPSHIDYGEVQSDLLRVNGVRTVHSLNVWSLNSNKTALAVHLAIDDQSRAIETMKAANRLIRFKHGIHLATVQVEPYESLMASCDFCRPLF</sequence>
<dbReference type="GO" id="GO:0010043">
    <property type="term" value="P:response to zinc ion"/>
    <property type="evidence" value="ECO:0007669"/>
    <property type="project" value="TreeGrafter"/>
</dbReference>
<keyword evidence="8 9" id="KW-0472">Membrane</keyword>
<evidence type="ECO:0000259" key="10">
    <source>
        <dbReference type="Pfam" id="PF01545"/>
    </source>
</evidence>
<dbReference type="Pfam" id="PF16916">
    <property type="entry name" value="ZT_dimer"/>
    <property type="match status" value="1"/>
</dbReference>
<dbReference type="NCBIfam" id="TIGR01297">
    <property type="entry name" value="CDF"/>
    <property type="match status" value="1"/>
</dbReference>
<feature type="domain" description="Cation efflux protein transmembrane" evidence="10">
    <location>
        <begin position="58"/>
        <end position="263"/>
    </location>
</feature>
<evidence type="ECO:0000256" key="8">
    <source>
        <dbReference type="ARBA" id="ARBA00023136"/>
    </source>
</evidence>
<keyword evidence="6 9" id="KW-1133">Transmembrane helix</keyword>
<feature type="domain" description="Cation efflux protein cytoplasmic" evidence="11">
    <location>
        <begin position="267"/>
        <end position="342"/>
    </location>
</feature>
<evidence type="ECO:0000256" key="1">
    <source>
        <dbReference type="ARBA" id="ARBA00004141"/>
    </source>
</evidence>
<dbReference type="InterPro" id="IPR027469">
    <property type="entry name" value="Cation_efflux_TMD_sf"/>
</dbReference>
<evidence type="ECO:0000256" key="4">
    <source>
        <dbReference type="ARBA" id="ARBA00022692"/>
    </source>
</evidence>
<evidence type="ECO:0000256" key="3">
    <source>
        <dbReference type="ARBA" id="ARBA00022448"/>
    </source>
</evidence>
<keyword evidence="5" id="KW-0862">Zinc</keyword>
<dbReference type="InterPro" id="IPR002524">
    <property type="entry name" value="Cation_efflux"/>
</dbReference>
<dbReference type="SUPFAM" id="SSF160240">
    <property type="entry name" value="Cation efflux protein cytoplasmic domain-like"/>
    <property type="match status" value="1"/>
</dbReference>
<dbReference type="WBParaSite" id="PgR042_g020_t08">
    <property type="protein sequence ID" value="PgR042_g020_t08"/>
    <property type="gene ID" value="PgR042_g020"/>
</dbReference>
<evidence type="ECO:0000256" key="5">
    <source>
        <dbReference type="ARBA" id="ARBA00022906"/>
    </source>
</evidence>
<keyword evidence="5" id="KW-0864">Zinc transport</keyword>
<reference evidence="13" key="1">
    <citation type="submission" date="2022-11" db="UniProtKB">
        <authorList>
            <consortium name="WormBaseParasite"/>
        </authorList>
    </citation>
    <scope>IDENTIFICATION</scope>
</reference>
<dbReference type="FunFam" id="1.20.1510.10:FF:000027">
    <property type="entry name" value="Zinc transporter ttm-1"/>
    <property type="match status" value="1"/>
</dbReference>
<dbReference type="GO" id="GO:0005886">
    <property type="term" value="C:plasma membrane"/>
    <property type="evidence" value="ECO:0007669"/>
    <property type="project" value="TreeGrafter"/>
</dbReference>
<keyword evidence="12" id="KW-1185">Reference proteome</keyword>
<comment type="subcellular location">
    <subcellularLocation>
        <location evidence="1">Membrane</location>
        <topology evidence="1">Multi-pass membrane protein</topology>
    </subcellularLocation>
</comment>
<dbReference type="PANTHER" id="PTHR11562:SF84">
    <property type="entry name" value="LD05335P"/>
    <property type="match status" value="1"/>
</dbReference>
<dbReference type="InterPro" id="IPR058533">
    <property type="entry name" value="Cation_efflux_TM"/>
</dbReference>
<name>A0A915BIK6_PARUN</name>
<dbReference type="SUPFAM" id="SSF161111">
    <property type="entry name" value="Cation efflux protein transmembrane domain-like"/>
    <property type="match status" value="1"/>
</dbReference>
<keyword evidence="4 9" id="KW-0812">Transmembrane</keyword>
<keyword evidence="3" id="KW-0813">Transport</keyword>
<feature type="transmembrane region" description="Helical" evidence="9">
    <location>
        <begin position="158"/>
        <end position="179"/>
    </location>
</feature>
<organism evidence="12 13">
    <name type="scientific">Parascaris univalens</name>
    <name type="common">Nematode worm</name>
    <dbReference type="NCBI Taxonomy" id="6257"/>
    <lineage>
        <taxon>Eukaryota</taxon>
        <taxon>Metazoa</taxon>
        <taxon>Ecdysozoa</taxon>
        <taxon>Nematoda</taxon>
        <taxon>Chromadorea</taxon>
        <taxon>Rhabditida</taxon>
        <taxon>Spirurina</taxon>
        <taxon>Ascaridomorpha</taxon>
        <taxon>Ascaridoidea</taxon>
        <taxon>Ascarididae</taxon>
        <taxon>Parascaris</taxon>
    </lineage>
</organism>
<feature type="transmembrane region" description="Helical" evidence="9">
    <location>
        <begin position="206"/>
        <end position="229"/>
    </location>
</feature>
<feature type="transmembrane region" description="Helical" evidence="9">
    <location>
        <begin position="124"/>
        <end position="146"/>
    </location>
</feature>
<dbReference type="AlphaFoldDB" id="A0A915BIK6"/>
<evidence type="ECO:0000256" key="2">
    <source>
        <dbReference type="ARBA" id="ARBA00008873"/>
    </source>
</evidence>
<dbReference type="PANTHER" id="PTHR11562">
    <property type="entry name" value="CATION EFFLUX PROTEIN/ ZINC TRANSPORTER"/>
    <property type="match status" value="1"/>
</dbReference>
<accession>A0A915BIK6</accession>
<dbReference type="Gene3D" id="1.20.1510.10">
    <property type="entry name" value="Cation efflux protein transmembrane domain"/>
    <property type="match status" value="1"/>
</dbReference>
<protein>
    <submittedName>
        <fullName evidence="13">Nodal modulator 1</fullName>
    </submittedName>
</protein>
<evidence type="ECO:0000259" key="11">
    <source>
        <dbReference type="Pfam" id="PF16916"/>
    </source>
</evidence>
<keyword evidence="7" id="KW-0406">Ion transport</keyword>
<dbReference type="GO" id="GO:0005385">
    <property type="term" value="F:zinc ion transmembrane transporter activity"/>
    <property type="evidence" value="ECO:0007669"/>
    <property type="project" value="TreeGrafter"/>
</dbReference>
<comment type="similarity">
    <text evidence="2">Belongs to the cation diffusion facilitator (CDF) transporter (TC 2.A.4) family. SLC30A subfamily.</text>
</comment>
<evidence type="ECO:0000256" key="6">
    <source>
        <dbReference type="ARBA" id="ARBA00022989"/>
    </source>
</evidence>
<feature type="transmembrane region" description="Helical" evidence="9">
    <location>
        <begin position="57"/>
        <end position="81"/>
    </location>
</feature>
<proteinExistence type="inferred from homology"/>
<dbReference type="InterPro" id="IPR050681">
    <property type="entry name" value="CDF/SLC30A"/>
</dbReference>
<evidence type="ECO:0000313" key="13">
    <source>
        <dbReference type="WBParaSite" id="PgR042_g020_t08"/>
    </source>
</evidence>
<evidence type="ECO:0000313" key="12">
    <source>
        <dbReference type="Proteomes" id="UP000887569"/>
    </source>
</evidence>
<feature type="transmembrane region" description="Helical" evidence="9">
    <location>
        <begin position="241"/>
        <end position="262"/>
    </location>
</feature>
<evidence type="ECO:0000256" key="9">
    <source>
        <dbReference type="SAM" id="Phobius"/>
    </source>
</evidence>
<dbReference type="Proteomes" id="UP000887569">
    <property type="component" value="Unplaced"/>
</dbReference>
<evidence type="ECO:0000256" key="7">
    <source>
        <dbReference type="ARBA" id="ARBA00023065"/>
    </source>
</evidence>